<keyword evidence="1" id="KW-0175">Coiled coil</keyword>
<evidence type="ECO:0000256" key="2">
    <source>
        <dbReference type="SAM" id="MobiDB-lite"/>
    </source>
</evidence>
<dbReference type="InterPro" id="IPR029016">
    <property type="entry name" value="GAF-like_dom_sf"/>
</dbReference>
<keyword evidence="5" id="KW-1185">Reference proteome</keyword>
<feature type="coiled-coil region" evidence="1">
    <location>
        <begin position="47"/>
        <end position="122"/>
    </location>
</feature>
<feature type="compositionally biased region" description="Basic and acidic residues" evidence="2">
    <location>
        <begin position="14"/>
        <end position="28"/>
    </location>
</feature>
<dbReference type="Proteomes" id="UP001374803">
    <property type="component" value="Chromosome"/>
</dbReference>
<dbReference type="EMBL" id="CP089983">
    <property type="protein sequence ID" value="WXB09681.1"/>
    <property type="molecule type" value="Genomic_DNA"/>
</dbReference>
<dbReference type="RefSeq" id="WP_394839354.1">
    <property type="nucleotide sequence ID" value="NZ_CP089929.1"/>
</dbReference>
<organism evidence="4 5">
    <name type="scientific">Pendulispora rubella</name>
    <dbReference type="NCBI Taxonomy" id="2741070"/>
    <lineage>
        <taxon>Bacteria</taxon>
        <taxon>Pseudomonadati</taxon>
        <taxon>Myxococcota</taxon>
        <taxon>Myxococcia</taxon>
        <taxon>Myxococcales</taxon>
        <taxon>Sorangiineae</taxon>
        <taxon>Pendulisporaceae</taxon>
        <taxon>Pendulispora</taxon>
    </lineage>
</organism>
<proteinExistence type="predicted"/>
<dbReference type="SMART" id="SM00065">
    <property type="entry name" value="GAF"/>
    <property type="match status" value="1"/>
</dbReference>
<protein>
    <submittedName>
        <fullName evidence="4">GAF domain-containing protein</fullName>
    </submittedName>
</protein>
<accession>A0ABZ2LFI0</accession>
<name>A0ABZ2LFI0_9BACT</name>
<feature type="domain" description="GAF" evidence="3">
    <location>
        <begin position="141"/>
        <end position="291"/>
    </location>
</feature>
<evidence type="ECO:0000256" key="1">
    <source>
        <dbReference type="SAM" id="Coils"/>
    </source>
</evidence>
<dbReference type="Gene3D" id="3.30.450.40">
    <property type="match status" value="1"/>
</dbReference>
<dbReference type="Pfam" id="PF13492">
    <property type="entry name" value="GAF_3"/>
    <property type="match status" value="1"/>
</dbReference>
<evidence type="ECO:0000259" key="3">
    <source>
        <dbReference type="SMART" id="SM00065"/>
    </source>
</evidence>
<reference evidence="4" key="1">
    <citation type="submission" date="2021-12" db="EMBL/GenBank/DDBJ databases">
        <title>Discovery of the Pendulisporaceae a myxobacterial family with distinct sporulation behavior and unique specialized metabolism.</title>
        <authorList>
            <person name="Garcia R."/>
            <person name="Popoff A."/>
            <person name="Bader C.D."/>
            <person name="Loehr J."/>
            <person name="Walesch S."/>
            <person name="Walt C."/>
            <person name="Boldt J."/>
            <person name="Bunk B."/>
            <person name="Haeckl F.J.F.P.J."/>
            <person name="Gunesch A.P."/>
            <person name="Birkelbach J."/>
            <person name="Nuebel U."/>
            <person name="Pietschmann T."/>
            <person name="Bach T."/>
            <person name="Mueller R."/>
        </authorList>
    </citation>
    <scope>NUCLEOTIDE SEQUENCE</scope>
    <source>
        <strain evidence="4">MSr11367</strain>
    </source>
</reference>
<evidence type="ECO:0000313" key="5">
    <source>
        <dbReference type="Proteomes" id="UP001374803"/>
    </source>
</evidence>
<feature type="region of interest" description="Disordered" evidence="2">
    <location>
        <begin position="1"/>
        <end position="28"/>
    </location>
</feature>
<gene>
    <name evidence="4" type="ORF">LVJ94_20930</name>
</gene>
<sequence>MADRKTGGGQQPDAKGEASADIKTDASAKMERDSFVHTFFKKGAEFTDELLRENDRLRKRLFDLESENAALRTHLASDEAIRELLRKIEYLEREKEQLLSHVREAERNSSHLFTRYSEVEEELSNLAHLYVASYQLHSTLHLREVLRHLKELLTQLVGSRAHAFYLKDGTELVPIASDGIELSRLPRLAIHAGSRKEEDRGSRDRTGDLIERVFMTGVAHIEEGELSSAPRDQPAACVPMRIDDAVVGVIVIYSLLDQKEQFLPVDYALFKMLGAHAATALMGALLFANSNGRFPGLEAIDAITRNVGDDLK</sequence>
<dbReference type="SUPFAM" id="SSF55781">
    <property type="entry name" value="GAF domain-like"/>
    <property type="match status" value="1"/>
</dbReference>
<evidence type="ECO:0000313" key="4">
    <source>
        <dbReference type="EMBL" id="WXB09681.1"/>
    </source>
</evidence>
<dbReference type="InterPro" id="IPR003018">
    <property type="entry name" value="GAF"/>
</dbReference>